<proteinExistence type="predicted"/>
<dbReference type="InterPro" id="IPR000595">
    <property type="entry name" value="cNMP-bd_dom"/>
</dbReference>
<accession>A0A2U3L424</accession>
<dbReference type="SMART" id="SM00100">
    <property type="entry name" value="cNMP"/>
    <property type="match status" value="1"/>
</dbReference>
<dbReference type="PROSITE" id="PS50042">
    <property type="entry name" value="CNMP_BINDING_3"/>
    <property type="match status" value="1"/>
</dbReference>
<organism evidence="2 3">
    <name type="scientific">Candidatus Sulfotelmatobacter kueseliae</name>
    <dbReference type="NCBI Taxonomy" id="2042962"/>
    <lineage>
        <taxon>Bacteria</taxon>
        <taxon>Pseudomonadati</taxon>
        <taxon>Acidobacteriota</taxon>
        <taxon>Terriglobia</taxon>
        <taxon>Terriglobales</taxon>
        <taxon>Candidatus Korobacteraceae</taxon>
        <taxon>Candidatus Sulfotelmatobacter</taxon>
    </lineage>
</organism>
<dbReference type="OrthoDB" id="163303at2"/>
<dbReference type="InterPro" id="IPR018490">
    <property type="entry name" value="cNMP-bd_dom_sf"/>
</dbReference>
<dbReference type="CDD" id="cd00038">
    <property type="entry name" value="CAP_ED"/>
    <property type="match status" value="1"/>
</dbReference>
<evidence type="ECO:0000313" key="3">
    <source>
        <dbReference type="Proteomes" id="UP000238701"/>
    </source>
</evidence>
<sequence>MSLERAYLLQGISKITLERIAEIATEESHPAGAFLFHAGDPADHLYILGAGRIRLCVEERGTVAYVVSELGEVIGWSSMAEQEQYTSSAECILPVTVTKIAKNALLQLLEKDPASGLIFFRHLSRIIGQRLVNCYKATLSVHGKPNSRSYG</sequence>
<gene>
    <name evidence="2" type="ORF">SBA1_670033</name>
</gene>
<protein>
    <submittedName>
        <fullName evidence="2">Putative Cyclic nucleotide-binding protein</fullName>
    </submittedName>
</protein>
<dbReference type="EMBL" id="OMOD01000163">
    <property type="protein sequence ID" value="SPF46627.1"/>
    <property type="molecule type" value="Genomic_DNA"/>
</dbReference>
<dbReference type="GO" id="GO:0003700">
    <property type="term" value="F:DNA-binding transcription factor activity"/>
    <property type="evidence" value="ECO:0007669"/>
    <property type="project" value="TreeGrafter"/>
</dbReference>
<dbReference type="PANTHER" id="PTHR24567">
    <property type="entry name" value="CRP FAMILY TRANSCRIPTIONAL REGULATORY PROTEIN"/>
    <property type="match status" value="1"/>
</dbReference>
<dbReference type="AlphaFoldDB" id="A0A2U3L424"/>
<name>A0A2U3L424_9BACT</name>
<dbReference type="Gene3D" id="2.60.120.10">
    <property type="entry name" value="Jelly Rolls"/>
    <property type="match status" value="1"/>
</dbReference>
<dbReference type="InterPro" id="IPR014710">
    <property type="entry name" value="RmlC-like_jellyroll"/>
</dbReference>
<evidence type="ECO:0000259" key="1">
    <source>
        <dbReference type="PROSITE" id="PS50042"/>
    </source>
</evidence>
<dbReference type="Proteomes" id="UP000238701">
    <property type="component" value="Unassembled WGS sequence"/>
</dbReference>
<evidence type="ECO:0000313" key="2">
    <source>
        <dbReference type="EMBL" id="SPF46627.1"/>
    </source>
</evidence>
<feature type="domain" description="Cyclic nucleotide-binding" evidence="1">
    <location>
        <begin position="8"/>
        <end position="109"/>
    </location>
</feature>
<dbReference type="PANTHER" id="PTHR24567:SF74">
    <property type="entry name" value="HTH-TYPE TRANSCRIPTIONAL REGULATOR ARCR"/>
    <property type="match status" value="1"/>
</dbReference>
<dbReference type="SUPFAM" id="SSF51206">
    <property type="entry name" value="cAMP-binding domain-like"/>
    <property type="match status" value="1"/>
</dbReference>
<reference evidence="3" key="1">
    <citation type="submission" date="2018-02" db="EMBL/GenBank/DDBJ databases">
        <authorList>
            <person name="Hausmann B."/>
        </authorList>
    </citation>
    <scope>NUCLEOTIDE SEQUENCE [LARGE SCALE GENOMIC DNA]</scope>
    <source>
        <strain evidence="3">Peat soil MAG SbA1</strain>
    </source>
</reference>
<dbReference type="InterPro" id="IPR050397">
    <property type="entry name" value="Env_Response_Regulators"/>
</dbReference>
<dbReference type="Pfam" id="PF00027">
    <property type="entry name" value="cNMP_binding"/>
    <property type="match status" value="1"/>
</dbReference>
<dbReference type="GO" id="GO:0005829">
    <property type="term" value="C:cytosol"/>
    <property type="evidence" value="ECO:0007669"/>
    <property type="project" value="TreeGrafter"/>
</dbReference>